<accession>A0A1W5ZR03</accession>
<dbReference type="EMBL" id="CP020772">
    <property type="protein sequence ID" value="ARI75716.1"/>
    <property type="molecule type" value="Genomic_DNA"/>
</dbReference>
<protein>
    <submittedName>
        <fullName evidence="1">Uncharacterized protein</fullName>
    </submittedName>
</protein>
<name>A0A1W5ZR03_9BACI</name>
<dbReference type="SUPFAM" id="SSF159245">
    <property type="entry name" value="AttH-like"/>
    <property type="match status" value="1"/>
</dbReference>
<reference evidence="1 2" key="1">
    <citation type="submission" date="2017-04" db="EMBL/GenBank/DDBJ databases">
        <title>The whole genome sequencing and assembly of Halobacillus mangrovi strain.</title>
        <authorList>
            <person name="Lee S.-J."/>
            <person name="Park M.-K."/>
            <person name="Kim J.-Y."/>
            <person name="Lee Y.-J."/>
            <person name="Yi H."/>
            <person name="Bahn Y.-S."/>
            <person name="Kim J.F."/>
            <person name="Lee D.-W."/>
        </authorList>
    </citation>
    <scope>NUCLEOTIDE SEQUENCE [LARGE SCALE GENOMIC DNA]</scope>
    <source>
        <strain evidence="1 2">KTB 131</strain>
    </source>
</reference>
<dbReference type="InterPro" id="IPR023374">
    <property type="entry name" value="AttH-like_dom_sf"/>
</dbReference>
<dbReference type="RefSeq" id="WP_085027520.1">
    <property type="nucleotide sequence ID" value="NZ_CP020772.1"/>
</dbReference>
<proteinExistence type="predicted"/>
<gene>
    <name evidence="1" type="ORF">HM131_02225</name>
</gene>
<keyword evidence="2" id="KW-1185">Reference proteome</keyword>
<dbReference type="AlphaFoldDB" id="A0A1W5ZR03"/>
<evidence type="ECO:0000313" key="1">
    <source>
        <dbReference type="EMBL" id="ARI75716.1"/>
    </source>
</evidence>
<dbReference type="Proteomes" id="UP000192527">
    <property type="component" value="Chromosome"/>
</dbReference>
<dbReference type="OrthoDB" id="9770826at2"/>
<dbReference type="STRING" id="402384.HM131_02225"/>
<evidence type="ECO:0000313" key="2">
    <source>
        <dbReference type="Proteomes" id="UP000192527"/>
    </source>
</evidence>
<dbReference type="KEGG" id="hmn:HM131_02225"/>
<organism evidence="1 2">
    <name type="scientific">Halobacillus mangrovi</name>
    <dbReference type="NCBI Taxonomy" id="402384"/>
    <lineage>
        <taxon>Bacteria</taxon>
        <taxon>Bacillati</taxon>
        <taxon>Bacillota</taxon>
        <taxon>Bacilli</taxon>
        <taxon>Bacillales</taxon>
        <taxon>Bacillaceae</taxon>
        <taxon>Halobacillus</taxon>
    </lineage>
</organism>
<sequence length="159" mass="18675">MIERLPEPISLPTDAGPHTLSNIEWWYEYAYLTGDRGGQYAVMASFFRVGETACKKGHYLIFTLIDLDKKEKQSYSLFDANLRLQMLSFYLPFYLLLHPTDTQMWKLYKNLLLNQIPPEHSQFKAASIQKNQTKLIYGENELAFFGEKQDRFTLHLKKI</sequence>
<dbReference type="Gene3D" id="2.40.370.10">
    <property type="entry name" value="AttH-like domain"/>
    <property type="match status" value="1"/>
</dbReference>